<dbReference type="RefSeq" id="YP_010671755.1">
    <property type="nucleotide sequence ID" value="NC_070970.1"/>
</dbReference>
<reference evidence="1 2" key="1">
    <citation type="journal article" date="2020" name="Phage (New Rochelle)">
        <title>A New High-Throughput Screening Method for Phages: Enabling Crude Isolation and Fast Identification of Diverse Phages with Therapeutic Potential.</title>
        <authorList>
            <person name="Olsen N.S."/>
            <person name="Hendriksen N.B."/>
            <person name="Hansen L.H."/>
            <person name="Kot W."/>
        </authorList>
    </citation>
    <scope>NUCLEOTIDE SEQUENCE [LARGE SCALE GENOMIC DNA]</scope>
</reference>
<organism evidence="1 2">
    <name type="scientific">Pseudomonas phage Iggy</name>
    <dbReference type="NCBI Taxonomy" id="2592193"/>
    <lineage>
        <taxon>Viruses</taxon>
        <taxon>Duplodnaviria</taxon>
        <taxon>Heunggongvirae</taxon>
        <taxon>Uroviricota</taxon>
        <taxon>Caudoviricetes</taxon>
        <taxon>Queuovirinae</taxon>
        <taxon>Iggyvirus</taxon>
        <taxon>Iggyvirus iggy</taxon>
    </lineage>
</organism>
<dbReference type="KEGG" id="vg:77948010"/>
<dbReference type="Proteomes" id="UP000617051">
    <property type="component" value="Segment"/>
</dbReference>
<name>A0A7S5E9W8_9CAUD</name>
<accession>A0A7S5E9W8</accession>
<keyword evidence="2" id="KW-1185">Reference proteome</keyword>
<protein>
    <submittedName>
        <fullName evidence="1">Uncharacterized protein</fullName>
    </submittedName>
</protein>
<dbReference type="EMBL" id="MN029011">
    <property type="protein sequence ID" value="QEA09803.1"/>
    <property type="molecule type" value="Genomic_DNA"/>
</dbReference>
<sequence length="47" mass="5480">MSNILCLDSRAGQCYAWIWTDADICYEVIFRHGQLITQIWLGYDIIA</sequence>
<dbReference type="GeneID" id="77948010"/>
<evidence type="ECO:0000313" key="2">
    <source>
        <dbReference type="Proteomes" id="UP000617051"/>
    </source>
</evidence>
<proteinExistence type="predicted"/>
<evidence type="ECO:0000313" key="1">
    <source>
        <dbReference type="EMBL" id="QEA09803.1"/>
    </source>
</evidence>